<evidence type="ECO:0008006" key="4">
    <source>
        <dbReference type="Google" id="ProtNLM"/>
    </source>
</evidence>
<dbReference type="PANTHER" id="PTHR33795">
    <property type="entry name" value="INSERTION ELEMENT IS150 PROTEIN INSJ"/>
    <property type="match status" value="1"/>
</dbReference>
<dbReference type="EMBL" id="JANGBO010000029">
    <property type="protein sequence ID" value="MCQ5063170.1"/>
    <property type="molecule type" value="Genomic_DNA"/>
</dbReference>
<dbReference type="InterPro" id="IPR009057">
    <property type="entry name" value="Homeodomain-like_sf"/>
</dbReference>
<evidence type="ECO:0000313" key="3">
    <source>
        <dbReference type="Proteomes" id="UP001204814"/>
    </source>
</evidence>
<feature type="coiled-coil region" evidence="1">
    <location>
        <begin position="128"/>
        <end position="155"/>
    </location>
</feature>
<dbReference type="Proteomes" id="UP001204814">
    <property type="component" value="Unassembled WGS sequence"/>
</dbReference>
<gene>
    <name evidence="2" type="ORF">NE542_15240</name>
</gene>
<reference evidence="2" key="1">
    <citation type="submission" date="2022-06" db="EMBL/GenBank/DDBJ databases">
        <title>Isolation of gut microbiota from human fecal samples.</title>
        <authorList>
            <person name="Pamer E.G."/>
            <person name="Barat B."/>
            <person name="Waligurski E."/>
            <person name="Medina S."/>
            <person name="Paddock L."/>
            <person name="Mostad J."/>
        </authorList>
    </citation>
    <scope>NUCLEOTIDE SEQUENCE</scope>
    <source>
        <strain evidence="2">DFI.6.24</strain>
    </source>
</reference>
<sequence length="170" mass="20002">MRYTKEFKLECVRKYMNGEHIPDPGGCTHRTFYRNVLRWVKIFNQLGEIGLEHKKPPISSEQKLALINRVIQGESYCSVAYSIGRQESYVSRIYKLYLQEGIDGLQSHCKKGRPSKMKKEEQNIDLESLSQEEQIKILKKQLEEKEVEVKYLKKLAALVQKRKAQQQKKK</sequence>
<protein>
    <recommendedName>
        <fullName evidence="4">Transposase</fullName>
    </recommendedName>
</protein>
<dbReference type="SUPFAM" id="SSF46689">
    <property type="entry name" value="Homeodomain-like"/>
    <property type="match status" value="1"/>
</dbReference>
<evidence type="ECO:0000256" key="1">
    <source>
        <dbReference type="SAM" id="Coils"/>
    </source>
</evidence>
<comment type="caution">
    <text evidence="2">The sequence shown here is derived from an EMBL/GenBank/DDBJ whole genome shotgun (WGS) entry which is preliminary data.</text>
</comment>
<proteinExistence type="predicted"/>
<name>A0AAP2UI97_9FIRM</name>
<dbReference type="InterPro" id="IPR052057">
    <property type="entry name" value="IS150/IS1296_orfA-like"/>
</dbReference>
<dbReference type="RefSeq" id="WP_227352275.1">
    <property type="nucleotide sequence ID" value="NZ_JADPGG010000155.1"/>
</dbReference>
<dbReference type="PANTHER" id="PTHR33795:SF1">
    <property type="entry name" value="INSERTION ELEMENT IS150 PROTEIN INSJ"/>
    <property type="match status" value="1"/>
</dbReference>
<evidence type="ECO:0000313" key="2">
    <source>
        <dbReference type="EMBL" id="MCQ5063170.1"/>
    </source>
</evidence>
<dbReference type="AlphaFoldDB" id="A0AAP2UI97"/>
<organism evidence="2 3">
    <name type="scientific">Faecalibacillus intestinalis</name>
    <dbReference type="NCBI Taxonomy" id="1982626"/>
    <lineage>
        <taxon>Bacteria</taxon>
        <taxon>Bacillati</taxon>
        <taxon>Bacillota</taxon>
        <taxon>Erysipelotrichia</taxon>
        <taxon>Erysipelotrichales</taxon>
        <taxon>Coprobacillaceae</taxon>
        <taxon>Faecalibacillus</taxon>
    </lineage>
</organism>
<keyword evidence="1" id="KW-0175">Coiled coil</keyword>
<accession>A0AAP2UI97</accession>